<dbReference type="Pfam" id="PF17181">
    <property type="entry name" value="EPF"/>
    <property type="match status" value="1"/>
</dbReference>
<dbReference type="GO" id="GO:0005576">
    <property type="term" value="C:extracellular region"/>
    <property type="evidence" value="ECO:0007669"/>
    <property type="project" value="UniProtKB-SubCell"/>
</dbReference>
<dbReference type="EMBL" id="NMUH01003356">
    <property type="protein sequence ID" value="MQM05145.1"/>
    <property type="molecule type" value="Genomic_DNA"/>
</dbReference>
<keyword evidence="4 6" id="KW-0732">Signal</keyword>
<keyword evidence="6" id="KW-0217">Developmental protein</keyword>
<accession>A0A843WKS6</accession>
<name>A0A843WKS6_COLES</name>
<dbReference type="AlphaFoldDB" id="A0A843WKS6"/>
<evidence type="ECO:0000256" key="3">
    <source>
        <dbReference type="ARBA" id="ARBA00022525"/>
    </source>
</evidence>
<protein>
    <recommendedName>
        <fullName evidence="6">Epidermal patterning factor-like protein</fullName>
    </recommendedName>
</protein>
<evidence type="ECO:0000256" key="1">
    <source>
        <dbReference type="ARBA" id="ARBA00004613"/>
    </source>
</evidence>
<organism evidence="7 8">
    <name type="scientific">Colocasia esculenta</name>
    <name type="common">Wild taro</name>
    <name type="synonym">Arum esculentum</name>
    <dbReference type="NCBI Taxonomy" id="4460"/>
    <lineage>
        <taxon>Eukaryota</taxon>
        <taxon>Viridiplantae</taxon>
        <taxon>Streptophyta</taxon>
        <taxon>Embryophyta</taxon>
        <taxon>Tracheophyta</taxon>
        <taxon>Spermatophyta</taxon>
        <taxon>Magnoliopsida</taxon>
        <taxon>Liliopsida</taxon>
        <taxon>Araceae</taxon>
        <taxon>Aroideae</taxon>
        <taxon>Colocasieae</taxon>
        <taxon>Colocasia</taxon>
    </lineage>
</organism>
<reference evidence="7" key="1">
    <citation type="submission" date="2017-07" db="EMBL/GenBank/DDBJ databases">
        <title>Taro Niue Genome Assembly and Annotation.</title>
        <authorList>
            <person name="Atibalentja N."/>
            <person name="Keating K."/>
            <person name="Fields C.J."/>
        </authorList>
    </citation>
    <scope>NUCLEOTIDE SEQUENCE</scope>
    <source>
        <strain evidence="7">Niue_2</strain>
        <tissue evidence="7">Leaf</tissue>
    </source>
</reference>
<evidence type="ECO:0000256" key="4">
    <source>
        <dbReference type="ARBA" id="ARBA00022729"/>
    </source>
</evidence>
<evidence type="ECO:0000256" key="6">
    <source>
        <dbReference type="RuleBase" id="RU367102"/>
    </source>
</evidence>
<dbReference type="Proteomes" id="UP000652761">
    <property type="component" value="Unassembled WGS sequence"/>
</dbReference>
<dbReference type="InterPro" id="IPR039455">
    <property type="entry name" value="EPFL"/>
</dbReference>
<dbReference type="PANTHER" id="PTHR33109">
    <property type="entry name" value="EPIDERMAL PATTERNING FACTOR-LIKE PROTEIN 4"/>
    <property type="match status" value="1"/>
</dbReference>
<comment type="subcellular location">
    <subcellularLocation>
        <location evidence="1 6">Secreted</location>
    </subcellularLocation>
</comment>
<comment type="caution">
    <text evidence="7">The sequence shown here is derived from an EMBL/GenBank/DDBJ whole genome shotgun (WGS) entry which is preliminary data.</text>
</comment>
<sequence length="136" mass="14748">MMNGEAKSSRAAWPLLLLTTLQIMSWASTTGRPLPLPRHLGQADQGTQRSNWVEERWAGRFPISKGSMEMGPAEAGELKGISAVGSTPPSCHNRCGGCFPCAAIQVPTTTDRVGVQYTNYEPEGWKCKCGSSFYNP</sequence>
<evidence type="ECO:0000313" key="7">
    <source>
        <dbReference type="EMBL" id="MQM05145.1"/>
    </source>
</evidence>
<feature type="chain" id="PRO_5033104018" description="Epidermal patterning factor-like protein" evidence="6">
    <location>
        <begin position="32"/>
        <end position="136"/>
    </location>
</feature>
<dbReference type="PANTHER" id="PTHR33109:SF3">
    <property type="entry name" value="EPIDERMAL PATTERNING FACTOR-LIKE PROTEIN"/>
    <property type="match status" value="1"/>
</dbReference>
<feature type="signal peptide" evidence="6">
    <location>
        <begin position="1"/>
        <end position="31"/>
    </location>
</feature>
<proteinExistence type="inferred from homology"/>
<dbReference type="OrthoDB" id="1843021at2759"/>
<keyword evidence="5" id="KW-1015">Disulfide bond</keyword>
<comment type="function">
    <text evidence="6">Controls stomatal patterning.</text>
</comment>
<comment type="similarity">
    <text evidence="2 6">Belongs to the plant cysteine rich small secretory peptide family. Epidermal patterning factor subfamily.</text>
</comment>
<keyword evidence="3 6" id="KW-0964">Secreted</keyword>
<evidence type="ECO:0000256" key="5">
    <source>
        <dbReference type="ARBA" id="ARBA00023157"/>
    </source>
</evidence>
<keyword evidence="8" id="KW-1185">Reference proteome</keyword>
<gene>
    <name evidence="7" type="ORF">Taro_037954</name>
</gene>
<dbReference type="GO" id="GO:0010052">
    <property type="term" value="P:guard cell differentiation"/>
    <property type="evidence" value="ECO:0007669"/>
    <property type="project" value="UniProtKB-UniRule"/>
</dbReference>
<evidence type="ECO:0000256" key="2">
    <source>
        <dbReference type="ARBA" id="ARBA00008127"/>
    </source>
</evidence>
<evidence type="ECO:0000313" key="8">
    <source>
        <dbReference type="Proteomes" id="UP000652761"/>
    </source>
</evidence>